<evidence type="ECO:0000313" key="3">
    <source>
        <dbReference type="Proteomes" id="UP000472335"/>
    </source>
</evidence>
<dbReference type="Proteomes" id="UP000472335">
    <property type="component" value="Unassembled WGS sequence"/>
</dbReference>
<sequence>MRGERGLLRVGVAQQRDPGRRQRLDKQPCVVGWEVVHVVDDDRDGCAVVGQSAVHGPKDVDAGPARQAHGVGPAQVPGSNLPGQRTGHHRGRHLAGIEVGDRERAPGGGVRRPVWIPGPGEARYQPHALLARQLRFAAMRPVDVGNQGKGLQLLDELLVQGGQFTGMEGSPMGSGTRVLDAGSQLPHQRLRSQGPERDLGG</sequence>
<proteinExistence type="predicted"/>
<reference evidence="2 3" key="1">
    <citation type="submission" date="2020-02" db="EMBL/GenBank/DDBJ databases">
        <title>Whole-genome analyses of novel actinobacteria.</title>
        <authorList>
            <person name="Sahin N."/>
            <person name="Gencbay T."/>
        </authorList>
    </citation>
    <scope>NUCLEOTIDE SEQUENCE [LARGE SCALE GENOMIC DNA]</scope>
    <source>
        <strain evidence="2 3">HC44</strain>
    </source>
</reference>
<feature type="region of interest" description="Disordered" evidence="1">
    <location>
        <begin position="166"/>
        <end position="201"/>
    </location>
</feature>
<feature type="region of interest" description="Disordered" evidence="1">
    <location>
        <begin position="57"/>
        <end position="91"/>
    </location>
</feature>
<accession>A0A6G4V479</accession>
<dbReference type="RefSeq" id="WP_165258642.1">
    <property type="nucleotide sequence ID" value="NZ_JAAKZY010000035.1"/>
</dbReference>
<evidence type="ECO:0000313" key="2">
    <source>
        <dbReference type="EMBL" id="NGO08670.1"/>
    </source>
</evidence>
<evidence type="ECO:0000256" key="1">
    <source>
        <dbReference type="SAM" id="MobiDB-lite"/>
    </source>
</evidence>
<keyword evidence="3" id="KW-1185">Reference proteome</keyword>
<comment type="caution">
    <text evidence="2">The sequence shown here is derived from an EMBL/GenBank/DDBJ whole genome shotgun (WGS) entry which is preliminary data.</text>
</comment>
<dbReference type="AlphaFoldDB" id="A0A6G4V479"/>
<protein>
    <submittedName>
        <fullName evidence="2">Uncharacterized protein</fullName>
    </submittedName>
</protein>
<dbReference type="EMBL" id="JAAKZY010000035">
    <property type="protein sequence ID" value="NGO08670.1"/>
    <property type="molecule type" value="Genomic_DNA"/>
</dbReference>
<organism evidence="2 3">
    <name type="scientific">Streptomyces scabichelini</name>
    <dbReference type="NCBI Taxonomy" id="2711217"/>
    <lineage>
        <taxon>Bacteria</taxon>
        <taxon>Bacillati</taxon>
        <taxon>Actinomycetota</taxon>
        <taxon>Actinomycetes</taxon>
        <taxon>Kitasatosporales</taxon>
        <taxon>Streptomycetaceae</taxon>
        <taxon>Streptomyces</taxon>
    </lineage>
</organism>
<gene>
    <name evidence="2" type="ORF">G5C60_13880</name>
</gene>
<name>A0A6G4V479_9ACTN</name>